<evidence type="ECO:0000256" key="1">
    <source>
        <dbReference type="ARBA" id="ARBA00023002"/>
    </source>
</evidence>
<name>A0A0C3LK98_9AGAM</name>
<dbReference type="Proteomes" id="UP000054248">
    <property type="component" value="Unassembled WGS sequence"/>
</dbReference>
<evidence type="ECO:0000256" key="2">
    <source>
        <dbReference type="ARBA" id="ARBA00023445"/>
    </source>
</evidence>
<dbReference type="SUPFAM" id="SSF51735">
    <property type="entry name" value="NAD(P)-binding Rossmann-fold domains"/>
    <property type="match status" value="1"/>
</dbReference>
<feature type="region of interest" description="Disordered" evidence="3">
    <location>
        <begin position="298"/>
        <end position="321"/>
    </location>
</feature>
<dbReference type="FunFam" id="3.40.50.720:FF:000191">
    <property type="entry name" value="Methylglyoxal reductase (NADPH-dependent)"/>
    <property type="match status" value="1"/>
</dbReference>
<evidence type="ECO:0000313" key="6">
    <source>
        <dbReference type="Proteomes" id="UP000054248"/>
    </source>
</evidence>
<evidence type="ECO:0000256" key="3">
    <source>
        <dbReference type="SAM" id="MobiDB-lite"/>
    </source>
</evidence>
<dbReference type="PANTHER" id="PTHR10366:SF814">
    <property type="entry name" value="NAD-DEPENDENT EPIMERASE_DEHYDRATASE DOMAIN-CONTAINING PROTEIN"/>
    <property type="match status" value="1"/>
</dbReference>
<feature type="domain" description="NAD-dependent epimerase/dehydratase" evidence="4">
    <location>
        <begin position="11"/>
        <end position="270"/>
    </location>
</feature>
<sequence>MSSSNPASSTVLLTGANGFIGFQITRFLLEKGYNVVGTVRAESKTKYLKEQFSKFASGDKAKLKFAVVEDIAKPGAFDTVLKENNFDAVIHSSSPFFQTAKDIEKELYEPAIEGTVGILRSIHAHAPSVKRVVITSSFASNLNTKKGNWPEHTYTEEDWNPITREEGLEDPAAGYNASKKLAEEAAWDFLKKQEPSFSLTTICPPMVYGPPEQEVTDLSKLNTSAADMYSLFCGQREASNQAWIWVDVRDVALAHVLALETSAAPNQRYLISCGRYSAQQFLDYIWQNYLERAKDKKVSKGTPGKLYPEEGTYTSDNSKSKKDLGLRYRDLDTMMDDTFARFKELELIIGGNRARMPLCLESFRQ</sequence>
<comment type="similarity">
    <text evidence="2">Belongs to the NAD(P)-dependent epimerase/dehydratase family. Dihydroflavonol-4-reductase subfamily.</text>
</comment>
<reference evidence="6" key="2">
    <citation type="submission" date="2015-01" db="EMBL/GenBank/DDBJ databases">
        <title>Evolutionary Origins and Diversification of the Mycorrhizal Mutualists.</title>
        <authorList>
            <consortium name="DOE Joint Genome Institute"/>
            <consortium name="Mycorrhizal Genomics Consortium"/>
            <person name="Kohler A."/>
            <person name="Kuo A."/>
            <person name="Nagy L.G."/>
            <person name="Floudas D."/>
            <person name="Copeland A."/>
            <person name="Barry K.W."/>
            <person name="Cichocki N."/>
            <person name="Veneault-Fourrey C."/>
            <person name="LaButti K."/>
            <person name="Lindquist E.A."/>
            <person name="Lipzen A."/>
            <person name="Lundell T."/>
            <person name="Morin E."/>
            <person name="Murat C."/>
            <person name="Riley R."/>
            <person name="Ohm R."/>
            <person name="Sun H."/>
            <person name="Tunlid A."/>
            <person name="Henrissat B."/>
            <person name="Grigoriev I.V."/>
            <person name="Hibbett D.S."/>
            <person name="Martin F."/>
        </authorList>
    </citation>
    <scope>NUCLEOTIDE SEQUENCE [LARGE SCALE GENOMIC DNA]</scope>
    <source>
        <strain evidence="6">MUT 4182</strain>
    </source>
</reference>
<proteinExistence type="inferred from homology"/>
<dbReference type="InterPro" id="IPR050425">
    <property type="entry name" value="NAD(P)_dehydrat-like"/>
</dbReference>
<dbReference type="GO" id="GO:0016616">
    <property type="term" value="F:oxidoreductase activity, acting on the CH-OH group of donors, NAD or NADP as acceptor"/>
    <property type="evidence" value="ECO:0007669"/>
    <property type="project" value="TreeGrafter"/>
</dbReference>
<evidence type="ECO:0000313" key="5">
    <source>
        <dbReference type="EMBL" id="KIO34523.1"/>
    </source>
</evidence>
<organism evidence="5 6">
    <name type="scientific">Tulasnella calospora MUT 4182</name>
    <dbReference type="NCBI Taxonomy" id="1051891"/>
    <lineage>
        <taxon>Eukaryota</taxon>
        <taxon>Fungi</taxon>
        <taxon>Dikarya</taxon>
        <taxon>Basidiomycota</taxon>
        <taxon>Agaricomycotina</taxon>
        <taxon>Agaricomycetes</taxon>
        <taxon>Cantharellales</taxon>
        <taxon>Tulasnellaceae</taxon>
        <taxon>Tulasnella</taxon>
    </lineage>
</organism>
<dbReference type="EMBL" id="KN822942">
    <property type="protein sequence ID" value="KIO34523.1"/>
    <property type="molecule type" value="Genomic_DNA"/>
</dbReference>
<dbReference type="Gene3D" id="3.40.50.720">
    <property type="entry name" value="NAD(P)-binding Rossmann-like Domain"/>
    <property type="match status" value="1"/>
</dbReference>
<keyword evidence="6" id="KW-1185">Reference proteome</keyword>
<reference evidence="5 6" key="1">
    <citation type="submission" date="2014-04" db="EMBL/GenBank/DDBJ databases">
        <authorList>
            <consortium name="DOE Joint Genome Institute"/>
            <person name="Kuo A."/>
            <person name="Girlanda M."/>
            <person name="Perotto S."/>
            <person name="Kohler A."/>
            <person name="Nagy L.G."/>
            <person name="Floudas D."/>
            <person name="Copeland A."/>
            <person name="Barry K.W."/>
            <person name="Cichocki N."/>
            <person name="Veneault-Fourrey C."/>
            <person name="LaButti K."/>
            <person name="Lindquist E.A."/>
            <person name="Lipzen A."/>
            <person name="Lundell T."/>
            <person name="Morin E."/>
            <person name="Murat C."/>
            <person name="Sun H."/>
            <person name="Tunlid A."/>
            <person name="Henrissat B."/>
            <person name="Grigoriev I.V."/>
            <person name="Hibbett D.S."/>
            <person name="Martin F."/>
            <person name="Nordberg H.P."/>
            <person name="Cantor M.N."/>
            <person name="Hua S.X."/>
        </authorList>
    </citation>
    <scope>NUCLEOTIDE SEQUENCE [LARGE SCALE GENOMIC DNA]</scope>
    <source>
        <strain evidence="5 6">MUT 4182</strain>
    </source>
</reference>
<dbReference type="AlphaFoldDB" id="A0A0C3LK98"/>
<dbReference type="OrthoDB" id="2735536at2759"/>
<dbReference type="CDD" id="cd05227">
    <property type="entry name" value="AR_SDR_e"/>
    <property type="match status" value="1"/>
</dbReference>
<accession>A0A0C3LK98</accession>
<dbReference type="InterPro" id="IPR036291">
    <property type="entry name" value="NAD(P)-bd_dom_sf"/>
</dbReference>
<dbReference type="PANTHER" id="PTHR10366">
    <property type="entry name" value="NAD DEPENDENT EPIMERASE/DEHYDRATASE"/>
    <property type="match status" value="1"/>
</dbReference>
<dbReference type="Pfam" id="PF01370">
    <property type="entry name" value="Epimerase"/>
    <property type="match status" value="1"/>
</dbReference>
<keyword evidence="1" id="KW-0560">Oxidoreductase</keyword>
<gene>
    <name evidence="5" type="ORF">M407DRAFT_16501</name>
</gene>
<dbReference type="InterPro" id="IPR001509">
    <property type="entry name" value="Epimerase_deHydtase"/>
</dbReference>
<protein>
    <recommendedName>
        <fullName evidence="4">NAD-dependent epimerase/dehydratase domain-containing protein</fullName>
    </recommendedName>
</protein>
<dbReference type="STRING" id="1051891.A0A0C3LK98"/>
<dbReference type="HOGENOM" id="CLU_007383_9_2_1"/>
<evidence type="ECO:0000259" key="4">
    <source>
        <dbReference type="Pfam" id="PF01370"/>
    </source>
</evidence>